<dbReference type="Gene3D" id="2.115.10.20">
    <property type="entry name" value="Glycosyl hydrolase domain, family 43"/>
    <property type="match status" value="1"/>
</dbReference>
<name>A0A1G6GSN9_9MICO</name>
<evidence type="ECO:0000313" key="7">
    <source>
        <dbReference type="EMBL" id="SDB85040.1"/>
    </source>
</evidence>
<proteinExistence type="inferred from homology"/>
<dbReference type="Gene3D" id="2.60.120.560">
    <property type="entry name" value="Exo-inulinase, domain 1"/>
    <property type="match status" value="1"/>
</dbReference>
<dbReference type="PANTHER" id="PTHR42800">
    <property type="entry name" value="EXOINULINASE INUD (AFU_ORTHOLOGUE AFUA_5G00480)"/>
    <property type="match status" value="1"/>
</dbReference>
<dbReference type="InterPro" id="IPR023296">
    <property type="entry name" value="Glyco_hydro_beta-prop_sf"/>
</dbReference>
<dbReference type="GO" id="GO:0005737">
    <property type="term" value="C:cytoplasm"/>
    <property type="evidence" value="ECO:0007669"/>
    <property type="project" value="TreeGrafter"/>
</dbReference>
<dbReference type="PANTHER" id="PTHR42800:SF1">
    <property type="entry name" value="EXOINULINASE INUD (AFU_ORTHOLOGUE AFUA_5G00480)"/>
    <property type="match status" value="1"/>
</dbReference>
<comment type="similarity">
    <text evidence="1 4">Belongs to the glycosyl hydrolase 32 family.</text>
</comment>
<dbReference type="Proteomes" id="UP000183203">
    <property type="component" value="Unassembled WGS sequence"/>
</dbReference>
<protein>
    <submittedName>
        <fullName evidence="7">Levanbiose-producing levanase</fullName>
    </submittedName>
</protein>
<dbReference type="InterPro" id="IPR013320">
    <property type="entry name" value="ConA-like_dom_sf"/>
</dbReference>
<dbReference type="STRING" id="993073.AS029_02010"/>
<evidence type="ECO:0000256" key="2">
    <source>
        <dbReference type="ARBA" id="ARBA00022801"/>
    </source>
</evidence>
<dbReference type="OrthoDB" id="9776657at2"/>
<evidence type="ECO:0000256" key="1">
    <source>
        <dbReference type="ARBA" id="ARBA00009902"/>
    </source>
</evidence>
<dbReference type="SUPFAM" id="SSF75005">
    <property type="entry name" value="Arabinanase/levansucrase/invertase"/>
    <property type="match status" value="1"/>
</dbReference>
<feature type="domain" description="Glycosyl hydrolase family 32 N-terminal" evidence="5">
    <location>
        <begin position="9"/>
        <end position="307"/>
    </location>
</feature>
<dbReference type="SUPFAM" id="SSF49899">
    <property type="entry name" value="Concanavalin A-like lectins/glucanases"/>
    <property type="match status" value="1"/>
</dbReference>
<dbReference type="InterPro" id="IPR001362">
    <property type="entry name" value="Glyco_hydro_32"/>
</dbReference>
<keyword evidence="2 4" id="KW-0378">Hydrolase</keyword>
<dbReference type="InterPro" id="IPR013148">
    <property type="entry name" value="Glyco_hydro_32_N"/>
</dbReference>
<dbReference type="CDD" id="cd18622">
    <property type="entry name" value="GH32_Inu-like"/>
    <property type="match status" value="1"/>
</dbReference>
<dbReference type="InterPro" id="IPR013189">
    <property type="entry name" value="Glyco_hydro_32_C"/>
</dbReference>
<dbReference type="GO" id="GO:0005987">
    <property type="term" value="P:sucrose catabolic process"/>
    <property type="evidence" value="ECO:0007669"/>
    <property type="project" value="TreeGrafter"/>
</dbReference>
<dbReference type="PROSITE" id="PS00609">
    <property type="entry name" value="GLYCOSYL_HYDROL_F32"/>
    <property type="match status" value="1"/>
</dbReference>
<evidence type="ECO:0000256" key="4">
    <source>
        <dbReference type="RuleBase" id="RU362110"/>
    </source>
</evidence>
<dbReference type="GO" id="GO:0004575">
    <property type="term" value="F:sucrose alpha-glucosidase activity"/>
    <property type="evidence" value="ECO:0007669"/>
    <property type="project" value="TreeGrafter"/>
</dbReference>
<dbReference type="Pfam" id="PF00251">
    <property type="entry name" value="Glyco_hydro_32N"/>
    <property type="match status" value="1"/>
</dbReference>
<dbReference type="AlphaFoldDB" id="A0A1G6GSN9"/>
<dbReference type="Pfam" id="PF08244">
    <property type="entry name" value="Glyco_hydro_32C"/>
    <property type="match status" value="1"/>
</dbReference>
<dbReference type="EMBL" id="FMYG01000001">
    <property type="protein sequence ID" value="SDB85040.1"/>
    <property type="molecule type" value="Genomic_DNA"/>
</dbReference>
<reference evidence="7 8" key="1">
    <citation type="submission" date="2016-09" db="EMBL/GenBank/DDBJ databases">
        <authorList>
            <person name="Capua I."/>
            <person name="De Benedictis P."/>
            <person name="Joannis T."/>
            <person name="Lombin L.H."/>
            <person name="Cattoli G."/>
        </authorList>
    </citation>
    <scope>NUCLEOTIDE SEQUENCE [LARGE SCALE GENOMIC DNA]</scope>
    <source>
        <strain evidence="7 8">NIO-1002</strain>
    </source>
</reference>
<dbReference type="SMART" id="SM00640">
    <property type="entry name" value="Glyco_32"/>
    <property type="match status" value="1"/>
</dbReference>
<dbReference type="RefSeq" id="WP_058230909.1">
    <property type="nucleotide sequence ID" value="NZ_FMYG01000001.1"/>
</dbReference>
<accession>A0A1G6GSN9</accession>
<evidence type="ECO:0000259" key="6">
    <source>
        <dbReference type="Pfam" id="PF08244"/>
    </source>
</evidence>
<dbReference type="InterPro" id="IPR018053">
    <property type="entry name" value="Glyco_hydro_32_AS"/>
</dbReference>
<gene>
    <name evidence="7" type="ORF">SAMN05216418_0644</name>
</gene>
<evidence type="ECO:0000259" key="5">
    <source>
        <dbReference type="Pfam" id="PF00251"/>
    </source>
</evidence>
<evidence type="ECO:0000256" key="3">
    <source>
        <dbReference type="ARBA" id="ARBA00023295"/>
    </source>
</evidence>
<organism evidence="7 8">
    <name type="scientific">Microbacterium enclense</name>
    <dbReference type="NCBI Taxonomy" id="993073"/>
    <lineage>
        <taxon>Bacteria</taxon>
        <taxon>Bacillati</taxon>
        <taxon>Actinomycetota</taxon>
        <taxon>Actinomycetes</taxon>
        <taxon>Micrococcales</taxon>
        <taxon>Microbacteriaceae</taxon>
        <taxon>Microbacterium</taxon>
    </lineage>
</organism>
<feature type="domain" description="Glycosyl hydrolase family 32 C-terminal" evidence="6">
    <location>
        <begin position="330"/>
        <end position="421"/>
    </location>
</feature>
<sequence>MNLPRPRFHLAPARNWMNDPNGLVHTGDRWHAFFQYNPEGNDWGNMSWGHASSPDLLHWDEHPVALHHLPGEQIFSGSVVAGADGALTAFYTSAYDRGIQAQSRATSADGGETWTMDADNPVLDRGSADFRDPKVVRLPGGGWLMCTVEAVERRVVFYASDDLESWRETGSFGPLGPEGVVWECPDLVRLPVEGTTERVWVLLLSTNPVGDDPDPAGSAMHYVVGDLVDGVFHADAATLRPLDHGRDCYAGVTFDSAPGGAAMMLAWMGNWRYAHVVPTSPWRGAMSLPRTLGLRRIDGALHLVQRPVLPPVEAVEPAEALLPVEPHAVLEAAWNPAATGAMRLRLGGEGDAAVEIVHDPAARTLSVARTGAGADAVHPDFAGIRLAPLVEPGTGALTVVLDGPLLEVFADDGATVLSHLVTLGAGPVTVSASATTGVAPTVRVGTVGSDAAAAAQEGPAAPAAA</sequence>
<keyword evidence="3 4" id="KW-0326">Glycosidase</keyword>
<evidence type="ECO:0000313" key="8">
    <source>
        <dbReference type="Proteomes" id="UP000183203"/>
    </source>
</evidence>